<organism evidence="3 4">
    <name type="scientific">Spermophilus dauricus</name>
    <name type="common">Daurian ground squirrel</name>
    <dbReference type="NCBI Taxonomy" id="99837"/>
    <lineage>
        <taxon>Eukaryota</taxon>
        <taxon>Metazoa</taxon>
        <taxon>Chordata</taxon>
        <taxon>Craniata</taxon>
        <taxon>Vertebrata</taxon>
        <taxon>Euteleostomi</taxon>
        <taxon>Mammalia</taxon>
        <taxon>Eutheria</taxon>
        <taxon>Euarchontoglires</taxon>
        <taxon>Glires</taxon>
        <taxon>Rodentia</taxon>
        <taxon>Sciuromorpha</taxon>
        <taxon>Sciuridae</taxon>
        <taxon>Xerinae</taxon>
        <taxon>Marmotini</taxon>
        <taxon>Spermophilus</taxon>
    </lineage>
</organism>
<accession>A0A8C9NXR4</accession>
<dbReference type="Proteomes" id="UP000694422">
    <property type="component" value="Unplaced"/>
</dbReference>
<feature type="region of interest" description="Disordered" evidence="2">
    <location>
        <begin position="120"/>
        <end position="140"/>
    </location>
</feature>
<evidence type="ECO:0000256" key="2">
    <source>
        <dbReference type="SAM" id="MobiDB-lite"/>
    </source>
</evidence>
<keyword evidence="4" id="KW-1185">Reference proteome</keyword>
<reference evidence="3" key="1">
    <citation type="submission" date="2025-08" db="UniProtKB">
        <authorList>
            <consortium name="Ensembl"/>
        </authorList>
    </citation>
    <scope>IDENTIFICATION</scope>
</reference>
<evidence type="ECO:0000313" key="4">
    <source>
        <dbReference type="Proteomes" id="UP000694422"/>
    </source>
</evidence>
<dbReference type="PANTHER" id="PTHR36871">
    <property type="entry name" value="COILED-COIL DOMAIN-CONTAINING PROTEIN 190"/>
    <property type="match status" value="1"/>
</dbReference>
<dbReference type="AlphaFoldDB" id="A0A8C9NXR4"/>
<sequence>MERSTVRGSLHKHLDLERKIAKQAEARLRQRLQSLEDICLYHLKLLIREQRQLQREQQRLQQDIVKVRLSSLGNGTQKRPECVLSFPPQQGQKHRPPKHEVRALATNTTQEMYKIKSQMPPLCHTGLKNPTRRKENWRSQSHRTSCFMAEKLPAQEKESVIPPQGIDPNKDTSVAHQDQMASSSTCGSGMVNLDEIRSKDASLKPCRNAVEQLPPHSMECVGGCKSETTKPAFSELFAKVRNARYLRHRVLPQSERLLSTREIFGCRKSSLKIRKGL</sequence>
<protein>
    <submittedName>
        <fullName evidence="3">Coiled-coil domain containing 190</fullName>
    </submittedName>
</protein>
<name>A0A8C9NXR4_SPEDA</name>
<dbReference type="Ensembl" id="ENSSDAT00000000827.1">
    <property type="protein sequence ID" value="ENSSDAP00000000696.1"/>
    <property type="gene ID" value="ENSSDAG00000000739.1"/>
</dbReference>
<dbReference type="Pfam" id="PF15768">
    <property type="entry name" value="CC190"/>
    <property type="match status" value="1"/>
</dbReference>
<keyword evidence="1" id="KW-0175">Coiled coil</keyword>
<reference evidence="3" key="2">
    <citation type="submission" date="2025-09" db="UniProtKB">
        <authorList>
            <consortium name="Ensembl"/>
        </authorList>
    </citation>
    <scope>IDENTIFICATION</scope>
</reference>
<feature type="coiled-coil region" evidence="1">
    <location>
        <begin position="18"/>
        <end position="63"/>
    </location>
</feature>
<proteinExistence type="predicted"/>
<dbReference type="InterPro" id="IPR031525">
    <property type="entry name" value="CC190"/>
</dbReference>
<evidence type="ECO:0000313" key="3">
    <source>
        <dbReference type="Ensembl" id="ENSSDAP00000000696.1"/>
    </source>
</evidence>
<dbReference type="PANTHER" id="PTHR36871:SF1">
    <property type="entry name" value="COILED-COIL DOMAIN-CONTAINING PROTEIN 190"/>
    <property type="match status" value="1"/>
</dbReference>
<evidence type="ECO:0000256" key="1">
    <source>
        <dbReference type="SAM" id="Coils"/>
    </source>
</evidence>